<dbReference type="InterPro" id="IPR046357">
    <property type="entry name" value="PPIase_dom_sf"/>
</dbReference>
<accession>A0ABR7N8F1</accession>
<feature type="compositionally biased region" description="Acidic residues" evidence="1">
    <location>
        <begin position="414"/>
        <end position="456"/>
    </location>
</feature>
<dbReference type="Proteomes" id="UP000657421">
    <property type="component" value="Unassembled WGS sequence"/>
</dbReference>
<dbReference type="EMBL" id="JACRSZ010000001">
    <property type="protein sequence ID" value="MBC8572127.1"/>
    <property type="molecule type" value="Genomic_DNA"/>
</dbReference>
<organism evidence="2 3">
    <name type="scientific">Jingyaoa shaoxingensis</name>
    <dbReference type="NCBI Taxonomy" id="2763671"/>
    <lineage>
        <taxon>Bacteria</taxon>
        <taxon>Bacillati</taxon>
        <taxon>Bacillota</taxon>
        <taxon>Clostridia</taxon>
        <taxon>Lachnospirales</taxon>
        <taxon>Lachnospiraceae</taxon>
        <taxon>Jingyaoa</taxon>
    </lineage>
</organism>
<evidence type="ECO:0000313" key="3">
    <source>
        <dbReference type="Proteomes" id="UP000657421"/>
    </source>
</evidence>
<dbReference type="Gene3D" id="3.10.50.40">
    <property type="match status" value="1"/>
</dbReference>
<feature type="region of interest" description="Disordered" evidence="1">
    <location>
        <begin position="409"/>
        <end position="456"/>
    </location>
</feature>
<feature type="compositionally biased region" description="Acidic residues" evidence="1">
    <location>
        <begin position="191"/>
        <end position="243"/>
    </location>
</feature>
<dbReference type="PROSITE" id="PS51257">
    <property type="entry name" value="PROKAR_LIPOPROTEIN"/>
    <property type="match status" value="1"/>
</dbReference>
<gene>
    <name evidence="2" type="ORF">H8716_03340</name>
</gene>
<protein>
    <recommendedName>
        <fullName evidence="4">Peptidylprolyl isomerase</fullName>
    </recommendedName>
</protein>
<reference evidence="2 3" key="1">
    <citation type="submission" date="2020-08" db="EMBL/GenBank/DDBJ databases">
        <title>Genome public.</title>
        <authorList>
            <person name="Liu C."/>
            <person name="Sun Q."/>
        </authorList>
    </citation>
    <scope>NUCLEOTIDE SEQUENCE [LARGE SCALE GENOMIC DNA]</scope>
    <source>
        <strain evidence="2 3">NSJ-46</strain>
    </source>
</reference>
<name>A0ABR7N8F1_9FIRM</name>
<feature type="region of interest" description="Disordered" evidence="1">
    <location>
        <begin position="189"/>
        <end position="283"/>
    </location>
</feature>
<evidence type="ECO:0000313" key="2">
    <source>
        <dbReference type="EMBL" id="MBC8572127.1"/>
    </source>
</evidence>
<comment type="caution">
    <text evidence="2">The sequence shown here is derived from an EMBL/GenBank/DDBJ whole genome shotgun (WGS) entry which is preliminary data.</text>
</comment>
<proteinExistence type="predicted"/>
<dbReference type="SUPFAM" id="SSF109998">
    <property type="entry name" value="Triger factor/SurA peptide-binding domain-like"/>
    <property type="match status" value="1"/>
</dbReference>
<evidence type="ECO:0008006" key="4">
    <source>
        <dbReference type="Google" id="ProtNLM"/>
    </source>
</evidence>
<sequence length="456" mass="49461">MSRYGKRILAAGVCATMTMGLLTGCSSSTGKTVAKMGDAEITLGEAEFMLRYNQAKTQGYLGALFGEGSNVFQQDLTGSGQAYGVTMKESVMNDLKDMILMEQHMSDYNVELTDEEKAAIEETAKEFLAENSKDVLKALAATEETVTRVLTLYTIQSKMQTAIEADVDTEVSDDEAAQKSIQYVYFTIPETESEAEDTTEAESGSEEDTTEAVTDAAEESGEIVAETESETVSETETAAEETSEAVSENGTEDASEAVSENDTEEATEAETEESAEKKETRETAQSVIDAVLGGETLEDAVKAVDENKSVTDYSYGADEETLNENLKNVADTLSDGEIAAEPVEGENGFYVVQMVSTFDREATDQKKEEIINDRKQELLNSVLEGWATDSFDIDEKVWDTVTFDDIITLKSTEAETEEGTDDAADTDIESETDSEAASETESAAEETESETQSETE</sequence>
<dbReference type="InterPro" id="IPR027304">
    <property type="entry name" value="Trigger_fact/SurA_dom_sf"/>
</dbReference>
<keyword evidence="3" id="KW-1185">Reference proteome</keyword>
<feature type="compositionally biased region" description="Acidic residues" evidence="1">
    <location>
        <begin position="250"/>
        <end position="273"/>
    </location>
</feature>
<evidence type="ECO:0000256" key="1">
    <source>
        <dbReference type="SAM" id="MobiDB-lite"/>
    </source>
</evidence>
<dbReference type="RefSeq" id="WP_249307088.1">
    <property type="nucleotide sequence ID" value="NZ_JACRSZ010000001.1"/>
</dbReference>